<evidence type="ECO:0000256" key="1">
    <source>
        <dbReference type="ARBA" id="ARBA00023015"/>
    </source>
</evidence>
<evidence type="ECO:0000313" key="7">
    <source>
        <dbReference type="Proteomes" id="UP000032232"/>
    </source>
</evidence>
<keyword evidence="1" id="KW-0805">Transcription regulation</keyword>
<dbReference type="InterPro" id="IPR011008">
    <property type="entry name" value="Dimeric_a/b-barrel"/>
</dbReference>
<dbReference type="EMBL" id="JYFE01000081">
    <property type="protein sequence ID" value="KIT14267.1"/>
    <property type="molecule type" value="Genomic_DNA"/>
</dbReference>
<keyword evidence="3" id="KW-0010">Activator</keyword>
<feature type="domain" description="HTH asnC-type" evidence="5">
    <location>
        <begin position="1"/>
        <end position="65"/>
    </location>
</feature>
<organism evidence="6 7">
    <name type="scientific">Jannaschia aquimarina</name>
    <dbReference type="NCBI Taxonomy" id="935700"/>
    <lineage>
        <taxon>Bacteria</taxon>
        <taxon>Pseudomonadati</taxon>
        <taxon>Pseudomonadota</taxon>
        <taxon>Alphaproteobacteria</taxon>
        <taxon>Rhodobacterales</taxon>
        <taxon>Roseobacteraceae</taxon>
        <taxon>Jannaschia</taxon>
    </lineage>
</organism>
<dbReference type="GO" id="GO:0005829">
    <property type="term" value="C:cytosol"/>
    <property type="evidence" value="ECO:0007669"/>
    <property type="project" value="TreeGrafter"/>
</dbReference>
<dbReference type="Gene3D" id="1.10.10.10">
    <property type="entry name" value="Winged helix-like DNA-binding domain superfamily/Winged helix DNA-binding domain"/>
    <property type="match status" value="1"/>
</dbReference>
<dbReference type="PATRIC" id="fig|935700.4.peg.4186"/>
<dbReference type="CDD" id="cd00090">
    <property type="entry name" value="HTH_ARSR"/>
    <property type="match status" value="1"/>
</dbReference>
<evidence type="ECO:0000256" key="3">
    <source>
        <dbReference type="ARBA" id="ARBA00023159"/>
    </source>
</evidence>
<keyword evidence="7" id="KW-1185">Reference proteome</keyword>
<dbReference type="SUPFAM" id="SSF46785">
    <property type="entry name" value="Winged helix' DNA-binding domain"/>
    <property type="match status" value="1"/>
</dbReference>
<dbReference type="SMART" id="SM00344">
    <property type="entry name" value="HTH_ASNC"/>
    <property type="match status" value="1"/>
</dbReference>
<reference evidence="6 7" key="1">
    <citation type="submission" date="2015-02" db="EMBL/GenBank/DDBJ databases">
        <title>Genome Sequence of Jannaschia aquimarina DSM28248, a member of the Roseobacter clade.</title>
        <authorList>
            <person name="Voget S."/>
            <person name="Daniel R."/>
        </authorList>
    </citation>
    <scope>NUCLEOTIDE SEQUENCE [LARGE SCALE GENOMIC DNA]</scope>
    <source>
        <strain evidence="6 7">GSW-M26</strain>
    </source>
</reference>
<dbReference type="OrthoDB" id="8085200at2"/>
<keyword evidence="4" id="KW-0804">Transcription</keyword>
<protein>
    <submittedName>
        <fullName evidence="6">Lrp_10 protein</fullName>
    </submittedName>
</protein>
<dbReference type="PANTHER" id="PTHR30154">
    <property type="entry name" value="LEUCINE-RESPONSIVE REGULATORY PROTEIN"/>
    <property type="match status" value="1"/>
</dbReference>
<name>A0A0D1CHW1_9RHOB</name>
<dbReference type="SUPFAM" id="SSF54909">
    <property type="entry name" value="Dimeric alpha+beta barrel"/>
    <property type="match status" value="1"/>
</dbReference>
<evidence type="ECO:0000313" key="6">
    <source>
        <dbReference type="EMBL" id="KIT14267.1"/>
    </source>
</evidence>
<dbReference type="InterPro" id="IPR019885">
    <property type="entry name" value="Tscrpt_reg_HTH_AsnC-type_CS"/>
</dbReference>
<evidence type="ECO:0000256" key="4">
    <source>
        <dbReference type="ARBA" id="ARBA00023163"/>
    </source>
</evidence>
<dbReference type="PROSITE" id="PS00519">
    <property type="entry name" value="HTH_ASNC_1"/>
    <property type="match status" value="1"/>
</dbReference>
<dbReference type="PANTHER" id="PTHR30154:SF0">
    <property type="entry name" value="LEUCINE-RESPONSIVE REGULATORY PROTEIN"/>
    <property type="match status" value="1"/>
</dbReference>
<dbReference type="Pfam" id="PF13412">
    <property type="entry name" value="HTH_24"/>
    <property type="match status" value="1"/>
</dbReference>
<dbReference type="GO" id="GO:0043565">
    <property type="term" value="F:sequence-specific DNA binding"/>
    <property type="evidence" value="ECO:0007669"/>
    <property type="project" value="InterPro"/>
</dbReference>
<dbReference type="InterPro" id="IPR036390">
    <property type="entry name" value="WH_DNA-bd_sf"/>
</dbReference>
<dbReference type="InterPro" id="IPR019887">
    <property type="entry name" value="Tscrpt_reg_AsnC/Lrp_C"/>
</dbReference>
<dbReference type="AlphaFoldDB" id="A0A0D1CHW1"/>
<dbReference type="PRINTS" id="PR00033">
    <property type="entry name" value="HTHASNC"/>
</dbReference>
<gene>
    <name evidence="6" type="primary">lrp_10</name>
    <name evidence="6" type="ORF">jaqu_40610</name>
</gene>
<dbReference type="GO" id="GO:0006355">
    <property type="term" value="P:regulation of DNA-templated transcription"/>
    <property type="evidence" value="ECO:0007669"/>
    <property type="project" value="UniProtKB-ARBA"/>
</dbReference>
<dbReference type="InterPro" id="IPR019888">
    <property type="entry name" value="Tscrpt_reg_AsnC-like"/>
</dbReference>
<proteinExistence type="predicted"/>
<dbReference type="PROSITE" id="PS50956">
    <property type="entry name" value="HTH_ASNC_2"/>
    <property type="match status" value="1"/>
</dbReference>
<dbReference type="GO" id="GO:0043201">
    <property type="term" value="P:response to L-leucine"/>
    <property type="evidence" value="ECO:0007669"/>
    <property type="project" value="TreeGrafter"/>
</dbReference>
<dbReference type="InterPro" id="IPR000485">
    <property type="entry name" value="AsnC-type_HTH_dom"/>
</dbReference>
<dbReference type="Proteomes" id="UP000032232">
    <property type="component" value="Unassembled WGS sequence"/>
</dbReference>
<sequence length="150" mass="16592">MHQTDEIDRRILRELSRDGRLSNQALSDRIALSPSATLRRVQALERAGIIRGYRAIVDPVGTGIGFTAYIAVGLNDHTKAGQEAFERAVARSPEVRECHNITGTVEYLLRVEAADLAAYKHFHTEVLGVLPQVHSLTTYVVMGSPKDERA</sequence>
<dbReference type="GO" id="GO:0006524">
    <property type="term" value="P:alanine catabolic process"/>
    <property type="evidence" value="ECO:0007669"/>
    <property type="project" value="TreeGrafter"/>
</dbReference>
<comment type="caution">
    <text evidence="6">The sequence shown here is derived from an EMBL/GenBank/DDBJ whole genome shotgun (WGS) entry which is preliminary data.</text>
</comment>
<dbReference type="STRING" id="935700.jaqu_40610"/>
<accession>A0A0D1CHW1</accession>
<evidence type="ECO:0000256" key="2">
    <source>
        <dbReference type="ARBA" id="ARBA00023125"/>
    </source>
</evidence>
<keyword evidence="2" id="KW-0238">DNA-binding</keyword>
<dbReference type="InterPro" id="IPR036388">
    <property type="entry name" value="WH-like_DNA-bd_sf"/>
</dbReference>
<dbReference type="Pfam" id="PF01037">
    <property type="entry name" value="AsnC_trans_reg"/>
    <property type="match status" value="1"/>
</dbReference>
<dbReference type="InterPro" id="IPR011991">
    <property type="entry name" value="ArsR-like_HTH"/>
</dbReference>
<dbReference type="Gene3D" id="3.30.70.920">
    <property type="match status" value="1"/>
</dbReference>
<evidence type="ECO:0000259" key="5">
    <source>
        <dbReference type="PROSITE" id="PS50956"/>
    </source>
</evidence>
<dbReference type="RefSeq" id="WP_043920817.1">
    <property type="nucleotide sequence ID" value="NZ_FZPF01000001.1"/>
</dbReference>